<dbReference type="Pfam" id="PF04389">
    <property type="entry name" value="Peptidase_M28"/>
    <property type="match status" value="1"/>
</dbReference>
<evidence type="ECO:0000256" key="12">
    <source>
        <dbReference type="ARBA" id="ARBA00022801"/>
    </source>
</evidence>
<evidence type="ECO:0000256" key="11">
    <source>
        <dbReference type="ARBA" id="ARBA00022729"/>
    </source>
</evidence>
<keyword evidence="17" id="KW-0865">Zymogen</keyword>
<evidence type="ECO:0000256" key="6">
    <source>
        <dbReference type="ARBA" id="ARBA00014116"/>
    </source>
</evidence>
<keyword evidence="25" id="KW-1185">Reference proteome</keyword>
<dbReference type="GO" id="GO:0006508">
    <property type="term" value="P:proteolysis"/>
    <property type="evidence" value="ECO:0007669"/>
    <property type="project" value="UniProtKB-KW"/>
</dbReference>
<evidence type="ECO:0000256" key="15">
    <source>
        <dbReference type="ARBA" id="ARBA00023034"/>
    </source>
</evidence>
<keyword evidence="12" id="KW-0378">Hydrolase</keyword>
<dbReference type="GO" id="GO:0004180">
    <property type="term" value="F:carboxypeptidase activity"/>
    <property type="evidence" value="ECO:0007669"/>
    <property type="project" value="UniProtKB-KW"/>
</dbReference>
<comment type="subcellular location">
    <subcellularLocation>
        <location evidence="1">Endoplasmic reticulum</location>
    </subcellularLocation>
    <subcellularLocation>
        <location evidence="3">Golgi apparatus</location>
    </subcellularLocation>
    <subcellularLocation>
        <location evidence="2">Lysosome</location>
    </subcellularLocation>
    <subcellularLocation>
        <location evidence="4">Secreted</location>
    </subcellularLocation>
</comment>
<keyword evidence="9" id="KW-0645">Protease</keyword>
<dbReference type="GO" id="GO:0005615">
    <property type="term" value="C:extracellular space"/>
    <property type="evidence" value="ECO:0007669"/>
    <property type="project" value="TreeGrafter"/>
</dbReference>
<evidence type="ECO:0000256" key="8">
    <source>
        <dbReference type="ARBA" id="ARBA00022645"/>
    </source>
</evidence>
<keyword evidence="11 22" id="KW-0732">Signal</keyword>
<comment type="caution">
    <text evidence="24">The sequence shown here is derived from an EMBL/GenBank/DDBJ whole genome shotgun (WGS) entry which is preliminary data.</text>
</comment>
<evidence type="ECO:0000256" key="4">
    <source>
        <dbReference type="ARBA" id="ARBA00004613"/>
    </source>
</evidence>
<dbReference type="GO" id="GO:0070573">
    <property type="term" value="F:metallodipeptidase activity"/>
    <property type="evidence" value="ECO:0007669"/>
    <property type="project" value="InterPro"/>
</dbReference>
<evidence type="ECO:0000256" key="2">
    <source>
        <dbReference type="ARBA" id="ARBA00004371"/>
    </source>
</evidence>
<comment type="similarity">
    <text evidence="5">Belongs to the peptidase M28 family.</text>
</comment>
<keyword evidence="15" id="KW-0333">Golgi apparatus</keyword>
<evidence type="ECO:0000256" key="1">
    <source>
        <dbReference type="ARBA" id="ARBA00004240"/>
    </source>
</evidence>
<name>A0AAD9MVR5_9ANNE</name>
<dbReference type="GO" id="GO:0046872">
    <property type="term" value="F:metal ion binding"/>
    <property type="evidence" value="ECO:0007669"/>
    <property type="project" value="UniProtKB-KW"/>
</dbReference>
<evidence type="ECO:0000256" key="21">
    <source>
        <dbReference type="ARBA" id="ARBA00033328"/>
    </source>
</evidence>
<evidence type="ECO:0000256" key="22">
    <source>
        <dbReference type="SAM" id="SignalP"/>
    </source>
</evidence>
<feature type="chain" id="PRO_5042223659" description="Carboxypeptidase Q" evidence="22">
    <location>
        <begin position="19"/>
        <end position="451"/>
    </location>
</feature>
<feature type="domain" description="Peptidase M28" evidence="23">
    <location>
        <begin position="238"/>
        <end position="407"/>
    </location>
</feature>
<comment type="subunit">
    <text evidence="20">Homodimer. The monomeric form is inactive while the homodimer is active.</text>
</comment>
<dbReference type="PANTHER" id="PTHR12053">
    <property type="entry name" value="PROTEASE FAMILY M28 PLASMA GLUTAMATE CARBOXYPEPTIDASE-RELATED"/>
    <property type="match status" value="1"/>
</dbReference>
<dbReference type="GO" id="GO:0043171">
    <property type="term" value="P:peptide catabolic process"/>
    <property type="evidence" value="ECO:0007669"/>
    <property type="project" value="TreeGrafter"/>
</dbReference>
<dbReference type="GO" id="GO:0005783">
    <property type="term" value="C:endoplasmic reticulum"/>
    <property type="evidence" value="ECO:0007669"/>
    <property type="project" value="UniProtKB-SubCell"/>
</dbReference>
<dbReference type="PANTHER" id="PTHR12053:SF3">
    <property type="entry name" value="CARBOXYPEPTIDASE Q"/>
    <property type="match status" value="1"/>
</dbReference>
<reference evidence="24" key="1">
    <citation type="journal article" date="2023" name="Mol. Biol. Evol.">
        <title>Third-Generation Sequencing Reveals the Adaptive Role of the Epigenome in Three Deep-Sea Polychaetes.</title>
        <authorList>
            <person name="Perez M."/>
            <person name="Aroh O."/>
            <person name="Sun Y."/>
            <person name="Lan Y."/>
            <person name="Juniper S.K."/>
            <person name="Young C.R."/>
            <person name="Angers B."/>
            <person name="Qian P.Y."/>
        </authorList>
    </citation>
    <scope>NUCLEOTIDE SEQUENCE</scope>
    <source>
        <strain evidence="24">P08H-3</strain>
    </source>
</reference>
<dbReference type="Proteomes" id="UP001208570">
    <property type="component" value="Unassembled WGS sequence"/>
</dbReference>
<dbReference type="SUPFAM" id="SSF53187">
    <property type="entry name" value="Zn-dependent exopeptidases"/>
    <property type="match status" value="1"/>
</dbReference>
<evidence type="ECO:0000313" key="25">
    <source>
        <dbReference type="Proteomes" id="UP001208570"/>
    </source>
</evidence>
<gene>
    <name evidence="24" type="ORF">LSH36_647g00020</name>
</gene>
<evidence type="ECO:0000256" key="16">
    <source>
        <dbReference type="ARBA" id="ARBA00023049"/>
    </source>
</evidence>
<dbReference type="SUPFAM" id="SSF52025">
    <property type="entry name" value="PA domain"/>
    <property type="match status" value="1"/>
</dbReference>
<evidence type="ECO:0000256" key="13">
    <source>
        <dbReference type="ARBA" id="ARBA00022824"/>
    </source>
</evidence>
<organism evidence="24 25">
    <name type="scientific">Paralvinella palmiformis</name>
    <dbReference type="NCBI Taxonomy" id="53620"/>
    <lineage>
        <taxon>Eukaryota</taxon>
        <taxon>Metazoa</taxon>
        <taxon>Spiralia</taxon>
        <taxon>Lophotrochozoa</taxon>
        <taxon>Annelida</taxon>
        <taxon>Polychaeta</taxon>
        <taxon>Sedentaria</taxon>
        <taxon>Canalipalpata</taxon>
        <taxon>Terebellida</taxon>
        <taxon>Terebelliformia</taxon>
        <taxon>Alvinellidae</taxon>
        <taxon>Paralvinella</taxon>
    </lineage>
</organism>
<evidence type="ECO:0000256" key="7">
    <source>
        <dbReference type="ARBA" id="ARBA00022525"/>
    </source>
</evidence>
<dbReference type="Gene3D" id="3.40.630.10">
    <property type="entry name" value="Zn peptidases"/>
    <property type="match status" value="1"/>
</dbReference>
<evidence type="ECO:0000256" key="20">
    <source>
        <dbReference type="ARBA" id="ARBA00025833"/>
    </source>
</evidence>
<evidence type="ECO:0000256" key="19">
    <source>
        <dbReference type="ARBA" id="ARBA00023228"/>
    </source>
</evidence>
<evidence type="ECO:0000256" key="9">
    <source>
        <dbReference type="ARBA" id="ARBA00022670"/>
    </source>
</evidence>
<feature type="signal peptide" evidence="22">
    <location>
        <begin position="1"/>
        <end position="18"/>
    </location>
</feature>
<dbReference type="EMBL" id="JAODUP010000647">
    <property type="protein sequence ID" value="KAK2145913.1"/>
    <property type="molecule type" value="Genomic_DNA"/>
</dbReference>
<evidence type="ECO:0000256" key="3">
    <source>
        <dbReference type="ARBA" id="ARBA00004555"/>
    </source>
</evidence>
<keyword evidence="16" id="KW-0482">Metalloprotease</keyword>
<dbReference type="InterPro" id="IPR046450">
    <property type="entry name" value="PA_dom_sf"/>
</dbReference>
<evidence type="ECO:0000256" key="17">
    <source>
        <dbReference type="ARBA" id="ARBA00023145"/>
    </source>
</evidence>
<dbReference type="InterPro" id="IPR007484">
    <property type="entry name" value="Peptidase_M28"/>
</dbReference>
<keyword evidence="18" id="KW-0325">Glycoprotein</keyword>
<evidence type="ECO:0000256" key="14">
    <source>
        <dbReference type="ARBA" id="ARBA00022833"/>
    </source>
</evidence>
<evidence type="ECO:0000313" key="24">
    <source>
        <dbReference type="EMBL" id="KAK2145913.1"/>
    </source>
</evidence>
<dbReference type="GO" id="GO:0005794">
    <property type="term" value="C:Golgi apparatus"/>
    <property type="evidence" value="ECO:0007669"/>
    <property type="project" value="UniProtKB-SubCell"/>
</dbReference>
<dbReference type="AlphaFoldDB" id="A0AAD9MVR5"/>
<keyword evidence="8" id="KW-0121">Carboxypeptidase</keyword>
<evidence type="ECO:0000256" key="10">
    <source>
        <dbReference type="ARBA" id="ARBA00022723"/>
    </source>
</evidence>
<proteinExistence type="inferred from homology"/>
<evidence type="ECO:0000256" key="18">
    <source>
        <dbReference type="ARBA" id="ARBA00023180"/>
    </source>
</evidence>
<evidence type="ECO:0000256" key="5">
    <source>
        <dbReference type="ARBA" id="ARBA00010918"/>
    </source>
</evidence>
<dbReference type="Gene3D" id="3.50.30.30">
    <property type="match status" value="1"/>
</dbReference>
<evidence type="ECO:0000259" key="23">
    <source>
        <dbReference type="Pfam" id="PF04389"/>
    </source>
</evidence>
<accession>A0AAD9MVR5</accession>
<protein>
    <recommendedName>
        <fullName evidence="6">Carboxypeptidase Q</fullName>
    </recommendedName>
    <alternativeName>
        <fullName evidence="21">Plasma glutamate carboxypeptidase</fullName>
    </alternativeName>
</protein>
<dbReference type="InterPro" id="IPR039866">
    <property type="entry name" value="CPQ"/>
</dbReference>
<keyword evidence="14" id="KW-0862">Zinc</keyword>
<dbReference type="GO" id="GO:0005764">
    <property type="term" value="C:lysosome"/>
    <property type="evidence" value="ECO:0007669"/>
    <property type="project" value="UniProtKB-SubCell"/>
</dbReference>
<keyword evidence="19" id="KW-0458">Lysosome</keyword>
<keyword evidence="10" id="KW-0479">Metal-binding</keyword>
<sequence>MLSGLSIVISTCLIIVESGKIPDTLRDEIQAHKDDVDRIIDYVIKGKGRHQFYDKLAIYSDDLGPRYAGSAALEEAIDWTKAEMEYQGFDAVQVEPFTIDKWVRGEASAAILAPRPLRLDIAALGTSVGTPSGGITADVIVVATFDELENEGPNIQDKIVVYNQEWKGYGDTVPYRTEGATRAAKFGAKAVLVGSVTPHSIYSIHTGNQNYGPNVTKIPAACITKEDAQMLHRLFKRGGHIDTWDIAYGPMDDGGGVIMSWQVILNLMALDLTPKRTIRLVLWSAEEIGVIGGKEYFEQHKDNHQNISLVMESDAGTFKPNGIGFTGHDAARAVMEEILLLLSPINASGVGSSGIQADIEDWINYGVPGANIWNQENDYFSFHHSYGDSMTMEDPDVLDLCCAVWTAVTYVVANLEDKLPRTDFDDVTDSGSCAVYNICLLGSMYFLRYAI</sequence>
<keyword evidence="13" id="KW-0256">Endoplasmic reticulum</keyword>
<keyword evidence="7" id="KW-0964">Secreted</keyword>